<dbReference type="AlphaFoldDB" id="A0AB34KLP4"/>
<dbReference type="InterPro" id="IPR007867">
    <property type="entry name" value="GMC_OxRtase_C"/>
</dbReference>
<evidence type="ECO:0000259" key="4">
    <source>
        <dbReference type="PROSITE" id="PS00624"/>
    </source>
</evidence>
<evidence type="ECO:0000256" key="2">
    <source>
        <dbReference type="PIRSR" id="PIRSR000137-1"/>
    </source>
</evidence>
<dbReference type="Pfam" id="PF00732">
    <property type="entry name" value="GMC_oxred_N"/>
    <property type="match status" value="1"/>
</dbReference>
<proteinExistence type="inferred from homology"/>
<dbReference type="GO" id="GO:0016614">
    <property type="term" value="F:oxidoreductase activity, acting on CH-OH group of donors"/>
    <property type="evidence" value="ECO:0007669"/>
    <property type="project" value="InterPro"/>
</dbReference>
<dbReference type="SUPFAM" id="SSF54373">
    <property type="entry name" value="FAD-linked reductases, C-terminal domain"/>
    <property type="match status" value="1"/>
</dbReference>
<feature type="active site" description="Proton acceptor" evidence="2">
    <location>
        <position position="596"/>
    </location>
</feature>
<comment type="caution">
    <text evidence="5">The sequence shown here is derived from an EMBL/GenBank/DDBJ whole genome shotgun (WGS) entry which is preliminary data.</text>
</comment>
<sequence length="618" mass="66440">MFSSFPRAFLTLLPIIGLSVALEKHDLRAVNAEYDYIVVGGGVSGLVVANRLSEDSKKTVLVVEYGEVPNSLNTSVPGLVLRTDQSARTWAYPSTPQVHLANRSIALPVGSAVGGGSVINGMAYTRGSAADYDLWESLGNFGWNWNKLFGYFRKSTKFTPPAQEFIDRYGYEWTPDVYEDGPLQVGFASWQWPAAKLEAKAWMSDLNAPSPREGADGNHNGLIWVAQTVSGITGNRSSATAAYYQPIANRTNLHLLVRHFGHKIMFEGNSTSAKGVIVGSRDSANDTGFIASHNVILAAGAVNTPRLLQLSGIGPSKLLSSLGINVVADAPGVGANFQDHPALYTSFTYQNETGVTPAAMNDQDFYDAAWEEYTVNRTGPFTFGMSSRVVFESLKDLDPDFETLAGSLSSFDHLDHLPPIYKESEVLSEGYKLQLEALQQQFRDPSAAVVEIAFGGGGAVTVALQKPLSRGTIMINSTDPDPSRPPLLNFNAGANPVDIKIAILAIRKVRDFMSAESLSSLQPVEVVPGADIQTDEELEATMRASLYLPSFAHPVGTAAMMPRELGGVVDTDLRVYGTEGLFVVDASIMPILPAGHTQATVYAVAEAAADIIKQVADV</sequence>
<dbReference type="PROSITE" id="PS00624">
    <property type="entry name" value="GMC_OXRED_2"/>
    <property type="match status" value="1"/>
</dbReference>
<dbReference type="Pfam" id="PF05199">
    <property type="entry name" value="GMC_oxred_C"/>
    <property type="match status" value="1"/>
</dbReference>
<name>A0AB34KLP4_9PEZI</name>
<feature type="chain" id="PRO_5044201982" description="Glucose-methanol-choline oxidoreductase N-terminal domain-containing protein" evidence="3">
    <location>
        <begin position="22"/>
        <end position="618"/>
    </location>
</feature>
<dbReference type="SUPFAM" id="SSF51905">
    <property type="entry name" value="FAD/NAD(P)-binding domain"/>
    <property type="match status" value="1"/>
</dbReference>
<organism evidence="5 6">
    <name type="scientific">Cladosporium halotolerans</name>
    <dbReference type="NCBI Taxonomy" id="1052096"/>
    <lineage>
        <taxon>Eukaryota</taxon>
        <taxon>Fungi</taxon>
        <taxon>Dikarya</taxon>
        <taxon>Ascomycota</taxon>
        <taxon>Pezizomycotina</taxon>
        <taxon>Dothideomycetes</taxon>
        <taxon>Dothideomycetidae</taxon>
        <taxon>Cladosporiales</taxon>
        <taxon>Cladosporiaceae</taxon>
        <taxon>Cladosporium</taxon>
    </lineage>
</organism>
<dbReference type="Gene3D" id="3.50.50.60">
    <property type="entry name" value="FAD/NAD(P)-binding domain"/>
    <property type="match status" value="1"/>
</dbReference>
<accession>A0AB34KLP4</accession>
<gene>
    <name evidence="5" type="ORF">WHR41_07252</name>
</gene>
<dbReference type="Gene3D" id="3.30.560.10">
    <property type="entry name" value="Glucose Oxidase, domain 3"/>
    <property type="match status" value="1"/>
</dbReference>
<dbReference type="GeneID" id="96008695"/>
<feature type="signal peptide" evidence="3">
    <location>
        <begin position="1"/>
        <end position="21"/>
    </location>
</feature>
<dbReference type="EMBL" id="JAAQHG020000028">
    <property type="protein sequence ID" value="KAL1584193.1"/>
    <property type="molecule type" value="Genomic_DNA"/>
</dbReference>
<keyword evidence="6" id="KW-1185">Reference proteome</keyword>
<feature type="active site" description="Proton donor" evidence="2">
    <location>
        <position position="553"/>
    </location>
</feature>
<dbReference type="PIRSF" id="PIRSF000137">
    <property type="entry name" value="Alcohol_oxidase"/>
    <property type="match status" value="1"/>
</dbReference>
<dbReference type="InterPro" id="IPR012132">
    <property type="entry name" value="GMC_OxRdtase"/>
</dbReference>
<dbReference type="GO" id="GO:0050660">
    <property type="term" value="F:flavin adenine dinucleotide binding"/>
    <property type="evidence" value="ECO:0007669"/>
    <property type="project" value="InterPro"/>
</dbReference>
<feature type="domain" description="Glucose-methanol-choline oxidoreductase N-terminal" evidence="4">
    <location>
        <begin position="300"/>
        <end position="314"/>
    </location>
</feature>
<dbReference type="PANTHER" id="PTHR11552:SF115">
    <property type="entry name" value="DEHYDROGENASE XPTC-RELATED"/>
    <property type="match status" value="1"/>
</dbReference>
<dbReference type="RefSeq" id="XP_069227299.1">
    <property type="nucleotide sequence ID" value="XM_069375857.1"/>
</dbReference>
<dbReference type="PANTHER" id="PTHR11552">
    <property type="entry name" value="GLUCOSE-METHANOL-CHOLINE GMC OXIDOREDUCTASE"/>
    <property type="match status" value="1"/>
</dbReference>
<dbReference type="Proteomes" id="UP000803884">
    <property type="component" value="Unassembled WGS sequence"/>
</dbReference>
<evidence type="ECO:0000313" key="6">
    <source>
        <dbReference type="Proteomes" id="UP000803884"/>
    </source>
</evidence>
<keyword evidence="3" id="KW-0732">Signal</keyword>
<reference evidence="5 6" key="1">
    <citation type="journal article" date="2020" name="Microbiol. Resour. Announc.">
        <title>Draft Genome Sequence of a Cladosporium Species Isolated from the Mesophotic Ascidian Didemnum maculosum.</title>
        <authorList>
            <person name="Gioti A."/>
            <person name="Siaperas R."/>
            <person name="Nikolaivits E."/>
            <person name="Le Goff G."/>
            <person name="Ouazzani J."/>
            <person name="Kotoulas G."/>
            <person name="Topakas E."/>
        </authorList>
    </citation>
    <scope>NUCLEOTIDE SEQUENCE [LARGE SCALE GENOMIC DNA]</scope>
    <source>
        <strain evidence="5 6">TM138-S3</strain>
    </source>
</reference>
<evidence type="ECO:0000256" key="3">
    <source>
        <dbReference type="SAM" id="SignalP"/>
    </source>
</evidence>
<comment type="similarity">
    <text evidence="1">Belongs to the GMC oxidoreductase family.</text>
</comment>
<dbReference type="InterPro" id="IPR000172">
    <property type="entry name" value="GMC_OxRdtase_N"/>
</dbReference>
<dbReference type="GO" id="GO:0044550">
    <property type="term" value="P:secondary metabolite biosynthetic process"/>
    <property type="evidence" value="ECO:0007669"/>
    <property type="project" value="TreeGrafter"/>
</dbReference>
<protein>
    <recommendedName>
        <fullName evidence="4">Glucose-methanol-choline oxidoreductase N-terminal domain-containing protein</fullName>
    </recommendedName>
</protein>
<evidence type="ECO:0000313" key="5">
    <source>
        <dbReference type="EMBL" id="KAL1584193.1"/>
    </source>
</evidence>
<evidence type="ECO:0000256" key="1">
    <source>
        <dbReference type="ARBA" id="ARBA00010790"/>
    </source>
</evidence>
<dbReference type="InterPro" id="IPR036188">
    <property type="entry name" value="FAD/NAD-bd_sf"/>
</dbReference>